<dbReference type="InterPro" id="IPR013809">
    <property type="entry name" value="ENTH"/>
</dbReference>
<evidence type="ECO:0000313" key="7">
    <source>
        <dbReference type="EMBL" id="KAJ8452085.1"/>
    </source>
</evidence>
<dbReference type="Pfam" id="PF01417">
    <property type="entry name" value="ENTH"/>
    <property type="match status" value="1"/>
</dbReference>
<proteinExistence type="predicted"/>
<feature type="compositionally biased region" description="Polar residues" evidence="5">
    <location>
        <begin position="250"/>
        <end position="261"/>
    </location>
</feature>
<keyword evidence="4" id="KW-0968">Cytoplasmic vesicle</keyword>
<dbReference type="CDD" id="cd03572">
    <property type="entry name" value="ENTH_like_Tepsin"/>
    <property type="match status" value="1"/>
</dbReference>
<organism evidence="7 8">
    <name type="scientific">Carnegiea gigantea</name>
    <dbReference type="NCBI Taxonomy" id="171969"/>
    <lineage>
        <taxon>Eukaryota</taxon>
        <taxon>Viridiplantae</taxon>
        <taxon>Streptophyta</taxon>
        <taxon>Embryophyta</taxon>
        <taxon>Tracheophyta</taxon>
        <taxon>Spermatophyta</taxon>
        <taxon>Magnoliopsida</taxon>
        <taxon>eudicotyledons</taxon>
        <taxon>Gunneridae</taxon>
        <taxon>Pentapetalae</taxon>
        <taxon>Caryophyllales</taxon>
        <taxon>Cactineae</taxon>
        <taxon>Cactaceae</taxon>
        <taxon>Cactoideae</taxon>
        <taxon>Echinocereeae</taxon>
        <taxon>Carnegiea</taxon>
    </lineage>
</organism>
<dbReference type="GO" id="GO:0030136">
    <property type="term" value="C:clathrin-coated vesicle"/>
    <property type="evidence" value="ECO:0007669"/>
    <property type="project" value="UniProtKB-SubCell"/>
</dbReference>
<dbReference type="PROSITE" id="PS50179">
    <property type="entry name" value="VHS"/>
    <property type="match status" value="1"/>
</dbReference>
<evidence type="ECO:0000256" key="2">
    <source>
        <dbReference type="ARBA" id="ARBA00004601"/>
    </source>
</evidence>
<feature type="region of interest" description="Disordered" evidence="5">
    <location>
        <begin position="233"/>
        <end position="264"/>
    </location>
</feature>
<evidence type="ECO:0000259" key="6">
    <source>
        <dbReference type="PROSITE" id="PS50179"/>
    </source>
</evidence>
<reference evidence="7" key="1">
    <citation type="submission" date="2022-04" db="EMBL/GenBank/DDBJ databases">
        <title>Carnegiea gigantea Genome sequencing and assembly v2.</title>
        <authorList>
            <person name="Copetti D."/>
            <person name="Sanderson M.J."/>
            <person name="Burquez A."/>
            <person name="Wojciechowski M.F."/>
        </authorList>
    </citation>
    <scope>NUCLEOTIDE SEQUENCE</scope>
    <source>
        <strain evidence="7">SGP5-SGP5p</strain>
        <tissue evidence="7">Aerial part</tissue>
    </source>
</reference>
<keyword evidence="3" id="KW-0333">Golgi apparatus</keyword>
<dbReference type="PANTHER" id="PTHR21514:SF0">
    <property type="entry name" value="AP-4 COMPLEX ACCESSORY SUBUNIT TEPSIN"/>
    <property type="match status" value="1"/>
</dbReference>
<dbReference type="GO" id="GO:0035091">
    <property type="term" value="F:phosphatidylinositol binding"/>
    <property type="evidence" value="ECO:0007669"/>
    <property type="project" value="InterPro"/>
</dbReference>
<dbReference type="InterPro" id="IPR035802">
    <property type="entry name" value="ENTH/VHS_tepsin"/>
</dbReference>
<accession>A0A9Q1QTU8</accession>
<evidence type="ECO:0000256" key="4">
    <source>
        <dbReference type="ARBA" id="ARBA00023329"/>
    </source>
</evidence>
<dbReference type="InterPro" id="IPR016024">
    <property type="entry name" value="ARM-type_fold"/>
</dbReference>
<evidence type="ECO:0000256" key="5">
    <source>
        <dbReference type="SAM" id="MobiDB-lite"/>
    </source>
</evidence>
<dbReference type="InterPro" id="IPR039273">
    <property type="entry name" value="TEPSIN"/>
</dbReference>
<evidence type="ECO:0000256" key="3">
    <source>
        <dbReference type="ARBA" id="ARBA00023034"/>
    </source>
</evidence>
<dbReference type="AlphaFoldDB" id="A0A9Q1QTU8"/>
<evidence type="ECO:0000256" key="1">
    <source>
        <dbReference type="ARBA" id="ARBA00004132"/>
    </source>
</evidence>
<dbReference type="EMBL" id="JAKOGI010000006">
    <property type="protein sequence ID" value="KAJ8452085.1"/>
    <property type="molecule type" value="Genomic_DNA"/>
</dbReference>
<dbReference type="SMART" id="SM00288">
    <property type="entry name" value="VHS"/>
    <property type="match status" value="1"/>
</dbReference>
<dbReference type="InterPro" id="IPR008942">
    <property type="entry name" value="ENTH_VHS"/>
</dbReference>
<evidence type="ECO:0000313" key="8">
    <source>
        <dbReference type="Proteomes" id="UP001153076"/>
    </source>
</evidence>
<name>A0A9Q1QTU8_9CARY</name>
<protein>
    <recommendedName>
        <fullName evidence="6">VHS domain-containing protein</fullName>
    </recommendedName>
</protein>
<comment type="subcellular location">
    <subcellularLocation>
        <location evidence="1">Cytoplasmic vesicle</location>
        <location evidence="1">Clathrin-coated vesicle</location>
    </subcellularLocation>
    <subcellularLocation>
        <location evidence="2">Golgi apparatus</location>
        <location evidence="2">trans-Golgi network</location>
    </subcellularLocation>
</comment>
<dbReference type="Proteomes" id="UP001153076">
    <property type="component" value="Unassembled WGS sequence"/>
</dbReference>
<comment type="caution">
    <text evidence="7">The sequence shown here is derived from an EMBL/GenBank/DDBJ whole genome shotgun (WGS) entry which is preliminary data.</text>
</comment>
<dbReference type="OrthoDB" id="118154at2759"/>
<sequence>MDSSRRAVESYWRSRMIDAATSDEDKVTPVYKLEEICELLRSSPAGIVKEVSEFVLKRLDHKSPIVKQKALRLIKYSVGKSGSEFRREMQRHSVAVKQLLHYKGQPDPLKGDALNKAVRETAQDALSAIFSTEDKKPVANEVTHRRMEGFGNTNFVPPPEERKSLISEIVDIGSASLKQGLNTLAQGHSFKKNDTGSYRGPNLQRSLTYEVDYSDRYGKTGYHGVGLGSSDISRNATSGPWDQDSRTDNVEATNGDSTSGHTGIKTREERLLETIVTSGGVRLQPTRDALQAFLVEASKMDALALCHALDSKIQSPLWQVRMKALCVLEAILRKRDDDHFAIIASYFSENIDIVIKCSESPQASLREKANRVLSLLGGGHSENASEKSSKAEKTVVEMPDLIDTGDNDLLVADDTNEVRSDQHVAAAKSSSASPLIDDLFGGDMSSSLGTSEHRPDDDPFADVSFHAGDDGCQGTDLFAGMTVGENSNASISVPSGGGDPFDIFGSSEPLQKKEIHDSDVNILMAGLSINENGSMVNQKATSPAVLPESFFPDSSSNPGAQALNQPLGSGLDTQNTSVNANAMFPVGAIPFNMPPGMLFNQFYPPQALNFGAMGGLLAQQQQQQQLMAAMANLQSLGGFNLQSIAAGNAAGTLGGDSSSPCPDIFNANLPAQTPTVTMNASKKEETKAFDFISDHLAAARDPKRVI</sequence>
<feature type="domain" description="VHS" evidence="6">
    <location>
        <begin position="20"/>
        <end position="89"/>
    </location>
</feature>
<dbReference type="InterPro" id="IPR002014">
    <property type="entry name" value="VHS_dom"/>
</dbReference>
<dbReference type="Gene3D" id="1.25.40.90">
    <property type="match status" value="1"/>
</dbReference>
<gene>
    <name evidence="7" type="ORF">Cgig2_016666</name>
</gene>
<keyword evidence="8" id="KW-1185">Reference proteome</keyword>
<dbReference type="SUPFAM" id="SSF48371">
    <property type="entry name" value="ARM repeat"/>
    <property type="match status" value="1"/>
</dbReference>
<dbReference type="PANTHER" id="PTHR21514">
    <property type="entry name" value="AP-4 COMPLEX ACCESSORY SUBUNIT TEPSIN"/>
    <property type="match status" value="1"/>
</dbReference>
<dbReference type="GO" id="GO:0032588">
    <property type="term" value="C:trans-Golgi network membrane"/>
    <property type="evidence" value="ECO:0007669"/>
    <property type="project" value="TreeGrafter"/>
</dbReference>
<dbReference type="GO" id="GO:0043130">
    <property type="term" value="F:ubiquitin binding"/>
    <property type="evidence" value="ECO:0007669"/>
    <property type="project" value="InterPro"/>
</dbReference>